<dbReference type="AlphaFoldDB" id="A0A9Q0YA35"/>
<proteinExistence type="predicted"/>
<keyword evidence="2" id="KW-1185">Reference proteome</keyword>
<accession>A0A9Q0YA35</accession>
<organism evidence="1 2">
    <name type="scientific">Holothuria leucospilota</name>
    <name type="common">Black long sea cucumber</name>
    <name type="synonym">Mertensiothuria leucospilota</name>
    <dbReference type="NCBI Taxonomy" id="206669"/>
    <lineage>
        <taxon>Eukaryota</taxon>
        <taxon>Metazoa</taxon>
        <taxon>Echinodermata</taxon>
        <taxon>Eleutherozoa</taxon>
        <taxon>Echinozoa</taxon>
        <taxon>Holothuroidea</taxon>
        <taxon>Aspidochirotacea</taxon>
        <taxon>Aspidochirotida</taxon>
        <taxon>Holothuriidae</taxon>
        <taxon>Holothuria</taxon>
    </lineage>
</organism>
<protein>
    <submittedName>
        <fullName evidence="1">Uncharacterized protein</fullName>
    </submittedName>
</protein>
<evidence type="ECO:0000313" key="1">
    <source>
        <dbReference type="EMBL" id="KAJ8017409.1"/>
    </source>
</evidence>
<name>A0A9Q0YA35_HOLLE</name>
<dbReference type="Proteomes" id="UP001152320">
    <property type="component" value="Unassembled WGS sequence"/>
</dbReference>
<sequence length="130" mass="14594">MRISFVKSNPCEAPSSIRRHEFDVLLEEEFTISFSPKIDLSFCDQYSVAEDQSCKILKSIKPGLEEESPNVCEFLSRGSQIEKCKASFAITNITNGFRNLLLLNADPKNVVASESVVGDYYANVKYPCIE</sequence>
<gene>
    <name evidence="1" type="ORF">HOLleu_45211</name>
</gene>
<evidence type="ECO:0000313" key="2">
    <source>
        <dbReference type="Proteomes" id="UP001152320"/>
    </source>
</evidence>
<dbReference type="EMBL" id="JAIZAY010002102">
    <property type="protein sequence ID" value="KAJ8017409.1"/>
    <property type="molecule type" value="Genomic_DNA"/>
</dbReference>
<comment type="caution">
    <text evidence="1">The sequence shown here is derived from an EMBL/GenBank/DDBJ whole genome shotgun (WGS) entry which is preliminary data.</text>
</comment>
<reference evidence="1" key="1">
    <citation type="submission" date="2021-10" db="EMBL/GenBank/DDBJ databases">
        <title>Tropical sea cucumber genome reveals ecological adaptation and Cuvierian tubules defense mechanism.</title>
        <authorList>
            <person name="Chen T."/>
        </authorList>
    </citation>
    <scope>NUCLEOTIDE SEQUENCE</scope>
    <source>
        <strain evidence="1">Nanhai2018</strain>
        <tissue evidence="1">Muscle</tissue>
    </source>
</reference>